<sequence>MLLVMLLDLNNIKKLIFIFLNSIDLIMNGQKINIKINPFFYPFILFC</sequence>
<dbReference type="EMBL" id="LAZR01005980">
    <property type="protein sequence ID" value="KKM95645.1"/>
    <property type="molecule type" value="Genomic_DNA"/>
</dbReference>
<comment type="caution">
    <text evidence="1">The sequence shown here is derived from an EMBL/GenBank/DDBJ whole genome shotgun (WGS) entry which is preliminary data.</text>
</comment>
<organism evidence="1">
    <name type="scientific">marine sediment metagenome</name>
    <dbReference type="NCBI Taxonomy" id="412755"/>
    <lineage>
        <taxon>unclassified sequences</taxon>
        <taxon>metagenomes</taxon>
        <taxon>ecological metagenomes</taxon>
    </lineage>
</organism>
<name>A0A0F9P3I0_9ZZZZ</name>
<dbReference type="AlphaFoldDB" id="A0A0F9P3I0"/>
<proteinExistence type="predicted"/>
<evidence type="ECO:0000313" key="1">
    <source>
        <dbReference type="EMBL" id="KKM95645.1"/>
    </source>
</evidence>
<reference evidence="1" key="1">
    <citation type="journal article" date="2015" name="Nature">
        <title>Complex archaea that bridge the gap between prokaryotes and eukaryotes.</title>
        <authorList>
            <person name="Spang A."/>
            <person name="Saw J.H."/>
            <person name="Jorgensen S.L."/>
            <person name="Zaremba-Niedzwiedzka K."/>
            <person name="Martijn J."/>
            <person name="Lind A.E."/>
            <person name="van Eijk R."/>
            <person name="Schleper C."/>
            <person name="Guy L."/>
            <person name="Ettema T.J."/>
        </authorList>
    </citation>
    <scope>NUCLEOTIDE SEQUENCE</scope>
</reference>
<gene>
    <name evidence="1" type="ORF">LCGC14_1186160</name>
</gene>
<accession>A0A0F9P3I0</accession>
<protein>
    <submittedName>
        <fullName evidence="1">Uncharacterized protein</fullName>
    </submittedName>
</protein>